<keyword evidence="1" id="KW-1133">Transmembrane helix</keyword>
<name>A0A075FBN2_9BACT</name>
<keyword evidence="1" id="KW-0812">Transmembrane</keyword>
<dbReference type="AlphaFoldDB" id="A0A075FBN2"/>
<accession>A0A075FBN2</accession>
<organism evidence="2">
    <name type="scientific">uncultured bacterium pBIO2160</name>
    <dbReference type="NCBI Taxonomy" id="1478047"/>
    <lineage>
        <taxon>Bacteria</taxon>
        <taxon>environmental samples</taxon>
    </lineage>
</organism>
<proteinExistence type="predicted"/>
<dbReference type="InterPro" id="IPR035211">
    <property type="entry name" value="DUF5325"/>
</dbReference>
<reference evidence="2" key="2">
    <citation type="submission" date="2014-03" db="EMBL/GenBank/DDBJ databases">
        <authorList>
            <person name="Curson A.R.J."/>
            <person name="Burns O.J."/>
            <person name="Voget S."/>
            <person name="Daniel R."/>
            <person name="Todd J.D."/>
            <person name="McInnis K."/>
            <person name="Wexler M."/>
            <person name="Johnston A.W.B."/>
        </authorList>
    </citation>
    <scope>NUCLEOTIDE SEQUENCE</scope>
</reference>
<dbReference type="Pfam" id="PF17259">
    <property type="entry name" value="DUF5325"/>
    <property type="match status" value="1"/>
</dbReference>
<gene>
    <name evidence="2" type="ORF">pBIO2160_07</name>
</gene>
<reference evidence="2" key="1">
    <citation type="journal article" date="2014" name="PLoS ONE">
        <title>Screening of metagenomic and genomic libraries reveals three classes of bacterial enzymes that overcome the toxicity of acrylate.</title>
        <authorList>
            <person name="Curson A.R."/>
            <person name="Burns O.J."/>
            <person name="Voget S."/>
            <person name="Daniel R."/>
            <person name="Todd J.D."/>
            <person name="McInnis K."/>
            <person name="Wexler M."/>
            <person name="Johnston A.W."/>
        </authorList>
    </citation>
    <scope>NUCLEOTIDE SEQUENCE</scope>
</reference>
<dbReference type="EMBL" id="KJ531201">
    <property type="protein sequence ID" value="AIE77292.1"/>
    <property type="molecule type" value="Genomic_DNA"/>
</dbReference>
<protein>
    <submittedName>
        <fullName evidence="2">Hypopthetical protein</fullName>
    </submittedName>
</protein>
<evidence type="ECO:0000313" key="2">
    <source>
        <dbReference type="EMBL" id="AIE77292.1"/>
    </source>
</evidence>
<feature type="transmembrane region" description="Helical" evidence="1">
    <location>
        <begin position="7"/>
        <end position="26"/>
    </location>
</feature>
<sequence>MKNINGRMLLLSILVVAMFIGAAISITYRNIWIILLFILLGFAVMGYGLSLKKKERSDV</sequence>
<feature type="transmembrane region" description="Helical" evidence="1">
    <location>
        <begin position="32"/>
        <end position="51"/>
    </location>
</feature>
<keyword evidence="1" id="KW-0472">Membrane</keyword>
<evidence type="ECO:0000256" key="1">
    <source>
        <dbReference type="SAM" id="Phobius"/>
    </source>
</evidence>